<reference evidence="3" key="2">
    <citation type="submission" date="2015-01" db="EMBL/GenBank/DDBJ databases">
        <title>Evolutionary Origins and Diversification of the Mycorrhizal Mutualists.</title>
        <authorList>
            <consortium name="DOE Joint Genome Institute"/>
            <consortium name="Mycorrhizal Genomics Consortium"/>
            <person name="Kohler A."/>
            <person name="Kuo A."/>
            <person name="Nagy L.G."/>
            <person name="Floudas D."/>
            <person name="Copeland A."/>
            <person name="Barry K.W."/>
            <person name="Cichocki N."/>
            <person name="Veneault-Fourrey C."/>
            <person name="LaButti K."/>
            <person name="Lindquist E.A."/>
            <person name="Lipzen A."/>
            <person name="Lundell T."/>
            <person name="Morin E."/>
            <person name="Murat C."/>
            <person name="Riley R."/>
            <person name="Ohm R."/>
            <person name="Sun H."/>
            <person name="Tunlid A."/>
            <person name="Henrissat B."/>
            <person name="Grigoriev I.V."/>
            <person name="Hibbett D.S."/>
            <person name="Martin F."/>
        </authorList>
    </citation>
    <scope>NUCLEOTIDE SEQUENCE [LARGE SCALE GENOMIC DNA]</scope>
    <source>
        <strain evidence="3">Zn</strain>
    </source>
</reference>
<dbReference type="InterPro" id="IPR032710">
    <property type="entry name" value="NTF2-like_dom_sf"/>
</dbReference>
<dbReference type="Gene3D" id="3.10.450.50">
    <property type="match status" value="1"/>
</dbReference>
<keyword evidence="3" id="KW-1185">Reference proteome</keyword>
<sequence length="148" mass="16308">MALNNTLWPSTGTAPEVIKAWLSTFYRLADTKDNAVIEQIVDLFAEDAVAKTAAGKAQGKAAIRDSRKTAWDLIETRKHEVLKVYIAKEDFSDILLIGKLSAGLKNGKEVVSEFVAHLEFTNTKSSPKATLYEVWTDTAVWKTAFASS</sequence>
<dbReference type="Proteomes" id="UP000054321">
    <property type="component" value="Unassembled WGS sequence"/>
</dbReference>
<accession>A0A0C3GQZ7</accession>
<dbReference type="HOGENOM" id="CLU_107714_1_0_1"/>
<proteinExistence type="predicted"/>
<protein>
    <recommendedName>
        <fullName evidence="1">SnoaL-like domain-containing protein</fullName>
    </recommendedName>
</protein>
<feature type="domain" description="SnoaL-like" evidence="1">
    <location>
        <begin position="35"/>
        <end position="122"/>
    </location>
</feature>
<dbReference type="InterPro" id="IPR037401">
    <property type="entry name" value="SnoaL-like"/>
</dbReference>
<evidence type="ECO:0000313" key="3">
    <source>
        <dbReference type="Proteomes" id="UP000054321"/>
    </source>
</evidence>
<dbReference type="OrthoDB" id="3468019at2759"/>
<dbReference type="Pfam" id="PF12680">
    <property type="entry name" value="SnoaL_2"/>
    <property type="match status" value="1"/>
</dbReference>
<dbReference type="InParanoid" id="A0A0C3GQZ7"/>
<organism evidence="2 3">
    <name type="scientific">Oidiodendron maius (strain Zn)</name>
    <dbReference type="NCBI Taxonomy" id="913774"/>
    <lineage>
        <taxon>Eukaryota</taxon>
        <taxon>Fungi</taxon>
        <taxon>Dikarya</taxon>
        <taxon>Ascomycota</taxon>
        <taxon>Pezizomycotina</taxon>
        <taxon>Leotiomycetes</taxon>
        <taxon>Leotiomycetes incertae sedis</taxon>
        <taxon>Myxotrichaceae</taxon>
        <taxon>Oidiodendron</taxon>
    </lineage>
</organism>
<dbReference type="SUPFAM" id="SSF54427">
    <property type="entry name" value="NTF2-like"/>
    <property type="match status" value="1"/>
</dbReference>
<evidence type="ECO:0000259" key="1">
    <source>
        <dbReference type="Pfam" id="PF12680"/>
    </source>
</evidence>
<dbReference type="EMBL" id="KN832893">
    <property type="protein sequence ID" value="KIM93759.1"/>
    <property type="molecule type" value="Genomic_DNA"/>
</dbReference>
<name>A0A0C3GQZ7_OIDMZ</name>
<reference evidence="2 3" key="1">
    <citation type="submission" date="2014-04" db="EMBL/GenBank/DDBJ databases">
        <authorList>
            <consortium name="DOE Joint Genome Institute"/>
            <person name="Kuo A."/>
            <person name="Martino E."/>
            <person name="Perotto S."/>
            <person name="Kohler A."/>
            <person name="Nagy L.G."/>
            <person name="Floudas D."/>
            <person name="Copeland A."/>
            <person name="Barry K.W."/>
            <person name="Cichocki N."/>
            <person name="Veneault-Fourrey C."/>
            <person name="LaButti K."/>
            <person name="Lindquist E.A."/>
            <person name="Lipzen A."/>
            <person name="Lundell T."/>
            <person name="Morin E."/>
            <person name="Murat C."/>
            <person name="Sun H."/>
            <person name="Tunlid A."/>
            <person name="Henrissat B."/>
            <person name="Grigoriev I.V."/>
            <person name="Hibbett D.S."/>
            <person name="Martin F."/>
            <person name="Nordberg H.P."/>
            <person name="Cantor M.N."/>
            <person name="Hua S.X."/>
        </authorList>
    </citation>
    <scope>NUCLEOTIDE SEQUENCE [LARGE SCALE GENOMIC DNA]</scope>
    <source>
        <strain evidence="2 3">Zn</strain>
    </source>
</reference>
<dbReference type="AlphaFoldDB" id="A0A0C3GQZ7"/>
<evidence type="ECO:0000313" key="2">
    <source>
        <dbReference type="EMBL" id="KIM93759.1"/>
    </source>
</evidence>
<gene>
    <name evidence="2" type="ORF">OIDMADRAFT_61398</name>
</gene>